<dbReference type="AlphaFoldDB" id="A0A2T0TUX6"/>
<keyword evidence="3" id="KW-1185">Reference proteome</keyword>
<name>A0A2T0TUX6_9ACTN</name>
<evidence type="ECO:0000256" key="1">
    <source>
        <dbReference type="SAM" id="Phobius"/>
    </source>
</evidence>
<feature type="transmembrane region" description="Helical" evidence="1">
    <location>
        <begin position="69"/>
        <end position="86"/>
    </location>
</feature>
<keyword evidence="1" id="KW-1133">Transmembrane helix</keyword>
<feature type="transmembrane region" description="Helical" evidence="1">
    <location>
        <begin position="245"/>
        <end position="272"/>
    </location>
</feature>
<evidence type="ECO:0000313" key="3">
    <source>
        <dbReference type="Proteomes" id="UP000239210"/>
    </source>
</evidence>
<keyword evidence="1" id="KW-0472">Membrane</keyword>
<proteinExistence type="predicted"/>
<gene>
    <name evidence="2" type="ORF">LY71_106104</name>
</gene>
<feature type="transmembrane region" description="Helical" evidence="1">
    <location>
        <begin position="209"/>
        <end position="233"/>
    </location>
</feature>
<feature type="transmembrane region" description="Helical" evidence="1">
    <location>
        <begin position="6"/>
        <end position="26"/>
    </location>
</feature>
<evidence type="ECO:0000313" key="2">
    <source>
        <dbReference type="EMBL" id="PRY49328.1"/>
    </source>
</evidence>
<feature type="transmembrane region" description="Helical" evidence="1">
    <location>
        <begin position="92"/>
        <end position="111"/>
    </location>
</feature>
<sequence length="284" mass="29752">MHTGGVGRLIAVVLFIAVLVPGVLLARAWALAAGRRAVASAAVEFATPTPEGLATLQRQAQHGRRVRRLGLLLGVLAIVASVVVFAEASVFLWLPALVIGLLTGVVLAEATRPRPRWRLSAPPRRPRRGEQISPWLLWTTRAVVVAEVAVAAVMWQRGDLPDSVGWVAVVVPLVVWLLAEVALLRALLRPLAGEGADVPVDEALRTWTAHLVAAATSVLALLPLGALLLAAGIDLGDRVTENVDLLPVALVAGGFAGLAAGLAVAVFLVTWLRPVSTSERALAG</sequence>
<protein>
    <submittedName>
        <fullName evidence="2">Uncharacterized protein</fullName>
    </submittedName>
</protein>
<accession>A0A2T0TUX6</accession>
<dbReference type="EMBL" id="PVTG01000006">
    <property type="protein sequence ID" value="PRY49328.1"/>
    <property type="molecule type" value="Genomic_DNA"/>
</dbReference>
<organism evidence="2 3">
    <name type="scientific">Geodermatophilus tzadiensis</name>
    <dbReference type="NCBI Taxonomy" id="1137988"/>
    <lineage>
        <taxon>Bacteria</taxon>
        <taxon>Bacillati</taxon>
        <taxon>Actinomycetota</taxon>
        <taxon>Actinomycetes</taxon>
        <taxon>Geodermatophilales</taxon>
        <taxon>Geodermatophilaceae</taxon>
        <taxon>Geodermatophilus</taxon>
    </lineage>
</organism>
<comment type="caution">
    <text evidence="2">The sequence shown here is derived from an EMBL/GenBank/DDBJ whole genome shotgun (WGS) entry which is preliminary data.</text>
</comment>
<keyword evidence="1" id="KW-0812">Transmembrane</keyword>
<dbReference type="Proteomes" id="UP000239210">
    <property type="component" value="Unassembled WGS sequence"/>
</dbReference>
<feature type="transmembrane region" description="Helical" evidence="1">
    <location>
        <begin position="166"/>
        <end position="188"/>
    </location>
</feature>
<feature type="transmembrane region" description="Helical" evidence="1">
    <location>
        <begin position="132"/>
        <end position="154"/>
    </location>
</feature>
<reference evidence="2 3" key="1">
    <citation type="submission" date="2018-03" db="EMBL/GenBank/DDBJ databases">
        <title>Genomic Encyclopedia of Archaeal and Bacterial Type Strains, Phase II (KMG-II): from individual species to whole genera.</title>
        <authorList>
            <person name="Goeker M."/>
        </authorList>
    </citation>
    <scope>NUCLEOTIDE SEQUENCE [LARGE SCALE GENOMIC DNA]</scope>
    <source>
        <strain evidence="2 3">DSM 45416</strain>
    </source>
</reference>